<dbReference type="Pfam" id="PF00364">
    <property type="entry name" value="Biotin_lipoyl"/>
    <property type="match status" value="1"/>
</dbReference>
<keyword evidence="1" id="KW-0092">Biotin</keyword>
<evidence type="ECO:0000313" key="3">
    <source>
        <dbReference type="EMBL" id="ETR72479.1"/>
    </source>
</evidence>
<organism evidence="3 4">
    <name type="scientific">Candidatus Magnetoglobus multicellularis str. Araruama</name>
    <dbReference type="NCBI Taxonomy" id="890399"/>
    <lineage>
        <taxon>Bacteria</taxon>
        <taxon>Pseudomonadati</taxon>
        <taxon>Thermodesulfobacteriota</taxon>
        <taxon>Desulfobacteria</taxon>
        <taxon>Desulfobacterales</taxon>
        <taxon>Desulfobacteraceae</taxon>
        <taxon>Candidatus Magnetoglobus</taxon>
    </lineage>
</organism>
<gene>
    <name evidence="3" type="ORF">OMM_01683</name>
</gene>
<dbReference type="SUPFAM" id="SSF51230">
    <property type="entry name" value="Single hybrid motif"/>
    <property type="match status" value="1"/>
</dbReference>
<dbReference type="InterPro" id="IPR050709">
    <property type="entry name" value="Biotin_Carboxyl_Carrier/Decarb"/>
</dbReference>
<dbReference type="AlphaFoldDB" id="A0A1V1PC39"/>
<sequence>MAVLDYNQKKGVIMDFQLKCLDQTYSIQCHMENDNQFTAVIDDQQMNITAKRISPYELFLIIDGKHYTVFTHGDDRQKDIQCNGQIYHIEDIDLLAQESAKQSSVQETPTDVVPPMPAIVTRILIDEGDHVDKGQSVIIVSAMKMETTLSAPYAGIVNKIHVAEGDKVAAKQILMDIEADQ</sequence>
<dbReference type="CDD" id="cd06850">
    <property type="entry name" value="biotinyl_domain"/>
    <property type="match status" value="1"/>
</dbReference>
<comment type="caution">
    <text evidence="3">The sequence shown here is derived from an EMBL/GenBank/DDBJ whole genome shotgun (WGS) entry which is preliminary data.</text>
</comment>
<evidence type="ECO:0000259" key="2">
    <source>
        <dbReference type="PROSITE" id="PS50968"/>
    </source>
</evidence>
<reference evidence="4" key="1">
    <citation type="submission" date="2012-11" db="EMBL/GenBank/DDBJ databases">
        <authorList>
            <person name="Lucero-Rivera Y.E."/>
            <person name="Tovar-Ramirez D."/>
        </authorList>
    </citation>
    <scope>NUCLEOTIDE SEQUENCE [LARGE SCALE GENOMIC DNA]</scope>
    <source>
        <strain evidence="4">Araruama</strain>
    </source>
</reference>
<dbReference type="FunFam" id="2.40.50.100:FF:000003">
    <property type="entry name" value="Acetyl-CoA carboxylase biotin carboxyl carrier protein"/>
    <property type="match status" value="1"/>
</dbReference>
<dbReference type="InterPro" id="IPR000089">
    <property type="entry name" value="Biotin_lipoyl"/>
</dbReference>
<dbReference type="PANTHER" id="PTHR45266">
    <property type="entry name" value="OXALOACETATE DECARBOXYLASE ALPHA CHAIN"/>
    <property type="match status" value="1"/>
</dbReference>
<dbReference type="PANTHER" id="PTHR45266:SF3">
    <property type="entry name" value="OXALOACETATE DECARBOXYLASE ALPHA CHAIN"/>
    <property type="match status" value="1"/>
</dbReference>
<dbReference type="Gene3D" id="2.40.50.100">
    <property type="match status" value="1"/>
</dbReference>
<protein>
    <submittedName>
        <fullName evidence="3">Biotin/lipoyl attachment domain-containing protein</fullName>
    </submittedName>
</protein>
<name>A0A1V1PC39_9BACT</name>
<dbReference type="PROSITE" id="PS50968">
    <property type="entry name" value="BIOTINYL_LIPOYL"/>
    <property type="match status" value="1"/>
</dbReference>
<dbReference type="InterPro" id="IPR001882">
    <property type="entry name" value="Biotin_BS"/>
</dbReference>
<feature type="domain" description="Lipoyl-binding" evidence="2">
    <location>
        <begin position="103"/>
        <end position="178"/>
    </location>
</feature>
<dbReference type="Proteomes" id="UP000189670">
    <property type="component" value="Unassembled WGS sequence"/>
</dbReference>
<proteinExistence type="predicted"/>
<dbReference type="InterPro" id="IPR011053">
    <property type="entry name" value="Single_hybrid_motif"/>
</dbReference>
<dbReference type="EMBL" id="ATBP01000143">
    <property type="protein sequence ID" value="ETR72479.1"/>
    <property type="molecule type" value="Genomic_DNA"/>
</dbReference>
<evidence type="ECO:0000313" key="4">
    <source>
        <dbReference type="Proteomes" id="UP000189670"/>
    </source>
</evidence>
<dbReference type="PROSITE" id="PS00188">
    <property type="entry name" value="BIOTIN"/>
    <property type="match status" value="1"/>
</dbReference>
<evidence type="ECO:0000256" key="1">
    <source>
        <dbReference type="ARBA" id="ARBA00023267"/>
    </source>
</evidence>
<accession>A0A1V1PC39</accession>